<sequence>MTNSQNEVAHRMARNSQRQSKIAQKVHESQEATSERKLLELQLAEEIEARKKLAVRTKELSAQLKVAKKKSPALVASSSGRVKTIAPRTASSKSARVANAPVNMSEPEPPLLNSVGQDVSSSAVWALSGVVSEPEPPILNSLGLDESPSAVWKSPLLDLSSGVNNMYPDTMSYTNYYGSADGLLNPDSYMSYTPQYNGPDFRGSLPAYNPHNYSLDPSGLGAWFGCDSGLSANIPSAGDHFVSMSAQDPSPAPAASNKPRRSNLDGLEPKNILAPGASRSRAASSRKRDADDESSEQPAKKARARKIQLNICLYLLQTAPWVMCRLCIETRHICLAHVPALVGCAASDSDVPPTIMFNLRLKPDLATNRIYESAVEDACCWPRLQPEMNVPQQGIQGPAITALEWWEKVLNSGILEDSNRYDVGTLEQMWAIGFLLNVLTLTPGKKAKCGMRLKEVGNGSGGKGKAREGAAALSGEVVKWRCGPGVMAADGYGSSMGEGGGRWAWCGLWAVWMSAAERMSWMSRVAAWKEDRDGAVDERTQQLAWAPRRETTRGRAAAAYEGGGVDERAQGQYGFRGGRRCTHSDVVQWKIRAETGEVRGGGTSDKVLPGWDVARAREGGNKSSGMGGAAVLSGDGDELNGMGDDSRGGADSGGCGVGVDGHVWAAWKSVEERDRGVDERAQGAEQAPRCGEVVAVAVYSPYRASQGSEEDSWERGQGILDKPRLGEDGPTGVRVAQGSGEVASGVHTDRGTRVGPERLGTGGRGRWTRETRRPQERAWRGGDKGDTGGGGRVWRRHVYNVSEPRGRTTTCAKNASRLRVEGAFGMARRERKRVRAGRVELGGKLEAEDLAPLRV</sequence>
<feature type="region of interest" description="Disordered" evidence="1">
    <location>
        <begin position="241"/>
        <end position="301"/>
    </location>
</feature>
<organism evidence="2 3">
    <name type="scientific">Mycena maculata</name>
    <dbReference type="NCBI Taxonomy" id="230809"/>
    <lineage>
        <taxon>Eukaryota</taxon>
        <taxon>Fungi</taxon>
        <taxon>Dikarya</taxon>
        <taxon>Basidiomycota</taxon>
        <taxon>Agaricomycotina</taxon>
        <taxon>Agaricomycetes</taxon>
        <taxon>Agaricomycetidae</taxon>
        <taxon>Agaricales</taxon>
        <taxon>Marasmiineae</taxon>
        <taxon>Mycenaceae</taxon>
        <taxon>Mycena</taxon>
    </lineage>
</organism>
<feature type="region of interest" description="Disordered" evidence="1">
    <location>
        <begin position="743"/>
        <end position="793"/>
    </location>
</feature>
<dbReference type="EMBL" id="JARJLG010000049">
    <property type="protein sequence ID" value="KAJ7760292.1"/>
    <property type="molecule type" value="Genomic_DNA"/>
</dbReference>
<accession>A0AAD7NHK8</accession>
<evidence type="ECO:0000313" key="2">
    <source>
        <dbReference type="EMBL" id="KAJ7760292.1"/>
    </source>
</evidence>
<proteinExistence type="predicted"/>
<comment type="caution">
    <text evidence="2">The sequence shown here is derived from an EMBL/GenBank/DDBJ whole genome shotgun (WGS) entry which is preliminary data.</text>
</comment>
<feature type="region of interest" description="Disordered" evidence="1">
    <location>
        <begin position="85"/>
        <end position="105"/>
    </location>
</feature>
<keyword evidence="3" id="KW-1185">Reference proteome</keyword>
<feature type="compositionally biased region" description="Basic and acidic residues" evidence="1">
    <location>
        <begin position="767"/>
        <end position="786"/>
    </location>
</feature>
<protein>
    <submittedName>
        <fullName evidence="2">Uncharacterized protein</fullName>
    </submittedName>
</protein>
<reference evidence="2" key="1">
    <citation type="submission" date="2023-03" db="EMBL/GenBank/DDBJ databases">
        <title>Massive genome expansion in bonnet fungi (Mycena s.s.) driven by repeated elements and novel gene families across ecological guilds.</title>
        <authorList>
            <consortium name="Lawrence Berkeley National Laboratory"/>
            <person name="Harder C.B."/>
            <person name="Miyauchi S."/>
            <person name="Viragh M."/>
            <person name="Kuo A."/>
            <person name="Thoen E."/>
            <person name="Andreopoulos B."/>
            <person name="Lu D."/>
            <person name="Skrede I."/>
            <person name="Drula E."/>
            <person name="Henrissat B."/>
            <person name="Morin E."/>
            <person name="Kohler A."/>
            <person name="Barry K."/>
            <person name="LaButti K."/>
            <person name="Morin E."/>
            <person name="Salamov A."/>
            <person name="Lipzen A."/>
            <person name="Mereny Z."/>
            <person name="Hegedus B."/>
            <person name="Baldrian P."/>
            <person name="Stursova M."/>
            <person name="Weitz H."/>
            <person name="Taylor A."/>
            <person name="Grigoriev I.V."/>
            <person name="Nagy L.G."/>
            <person name="Martin F."/>
            <person name="Kauserud H."/>
        </authorList>
    </citation>
    <scope>NUCLEOTIDE SEQUENCE</scope>
    <source>
        <strain evidence="2">CBHHK188m</strain>
    </source>
</reference>
<name>A0AAD7NHK8_9AGAR</name>
<dbReference type="AlphaFoldDB" id="A0AAD7NHK8"/>
<feature type="compositionally biased region" description="Basic and acidic residues" evidence="1">
    <location>
        <begin position="25"/>
        <end position="36"/>
    </location>
</feature>
<dbReference type="Proteomes" id="UP001215280">
    <property type="component" value="Unassembled WGS sequence"/>
</dbReference>
<feature type="compositionally biased region" description="Low complexity" evidence="1">
    <location>
        <begin position="243"/>
        <end position="256"/>
    </location>
</feature>
<feature type="compositionally biased region" description="Basic and acidic residues" evidence="1">
    <location>
        <begin position="747"/>
        <end position="756"/>
    </location>
</feature>
<evidence type="ECO:0000256" key="1">
    <source>
        <dbReference type="SAM" id="MobiDB-lite"/>
    </source>
</evidence>
<gene>
    <name evidence="2" type="ORF">DFH07DRAFT_771919</name>
</gene>
<feature type="region of interest" description="Disordered" evidence="1">
    <location>
        <begin position="1"/>
        <end position="36"/>
    </location>
</feature>
<evidence type="ECO:0000313" key="3">
    <source>
        <dbReference type="Proteomes" id="UP001215280"/>
    </source>
</evidence>